<organism evidence="2 3">
    <name type="scientific">Etheostoma spectabile</name>
    <name type="common">orangethroat darter</name>
    <dbReference type="NCBI Taxonomy" id="54343"/>
    <lineage>
        <taxon>Eukaryota</taxon>
        <taxon>Metazoa</taxon>
        <taxon>Chordata</taxon>
        <taxon>Craniata</taxon>
        <taxon>Vertebrata</taxon>
        <taxon>Euteleostomi</taxon>
        <taxon>Actinopterygii</taxon>
        <taxon>Neopterygii</taxon>
        <taxon>Teleostei</taxon>
        <taxon>Neoteleostei</taxon>
        <taxon>Acanthomorphata</taxon>
        <taxon>Eupercaria</taxon>
        <taxon>Perciformes</taxon>
        <taxon>Percoidei</taxon>
        <taxon>Percidae</taxon>
        <taxon>Etheostomatinae</taxon>
        <taxon>Etheostoma</taxon>
    </lineage>
</organism>
<gene>
    <name evidence="2" type="ORF">FQN60_015521</name>
</gene>
<feature type="region of interest" description="Disordered" evidence="1">
    <location>
        <begin position="97"/>
        <end position="128"/>
    </location>
</feature>
<accession>A0A5J5CQQ9</accession>
<feature type="region of interest" description="Disordered" evidence="1">
    <location>
        <begin position="353"/>
        <end position="376"/>
    </location>
</feature>
<feature type="compositionally biased region" description="Low complexity" evidence="1">
    <location>
        <begin position="119"/>
        <end position="128"/>
    </location>
</feature>
<sequence>MRALMELRRGHTVLQEADQSTHAAFLQRDGTRRRSVALRQVGQQGDGHLPTHLAASLADEAQQRGEERLLPAEGRRGEQQVHVAVLDAQLAEALQRQSVRRQRRGGGRVVRGGRRAHHPVQQPVQQRQADALRVQRQVQLARYVGQRHQRVLTQRRQAVPAPLQHQPAEDQHQAGVARQLGVVAGDEGEAAHDVGDAQAASGQRVLPRLSRGQRSLVPAARLVLQFAERAGTPPLPQCRRPLMKPFGWLSSAQRLSISSHSSPSSSTKIGSLSNLLACWGRGSTCTSSFTTASSFSMSAAAGSVPSSVFDGVSVTSSSFSLGGSRSGPSSVLWPSAPTSYSTRMPKILMRQRRKNSTINSRKPGSCRTKGKRIEGL</sequence>
<dbReference type="Proteomes" id="UP000327493">
    <property type="component" value="Chromosome 18"/>
</dbReference>
<dbReference type="EMBL" id="VOFY01000018">
    <property type="protein sequence ID" value="KAA8582975.1"/>
    <property type="molecule type" value="Genomic_DNA"/>
</dbReference>
<evidence type="ECO:0000256" key="1">
    <source>
        <dbReference type="SAM" id="MobiDB-lite"/>
    </source>
</evidence>
<keyword evidence="3" id="KW-1185">Reference proteome</keyword>
<feature type="compositionally biased region" description="Basic residues" evidence="1">
    <location>
        <begin position="98"/>
        <end position="118"/>
    </location>
</feature>
<evidence type="ECO:0000313" key="3">
    <source>
        <dbReference type="Proteomes" id="UP000327493"/>
    </source>
</evidence>
<feature type="region of interest" description="Disordered" evidence="1">
    <location>
        <begin position="186"/>
        <end position="205"/>
    </location>
</feature>
<protein>
    <submittedName>
        <fullName evidence="2">Uncharacterized protein</fullName>
    </submittedName>
</protein>
<dbReference type="AlphaFoldDB" id="A0A5J5CQQ9"/>
<comment type="caution">
    <text evidence="2">The sequence shown here is derived from an EMBL/GenBank/DDBJ whole genome shotgun (WGS) entry which is preliminary data.</text>
</comment>
<reference evidence="2 3" key="1">
    <citation type="submission" date="2019-08" db="EMBL/GenBank/DDBJ databases">
        <title>A chromosome-level genome assembly, high-density linkage maps, and genome scans reveal the genomic architecture of hybrid incompatibilities underlying speciation via character displacement in darters (Percidae: Etheostominae).</title>
        <authorList>
            <person name="Moran R.L."/>
            <person name="Catchen J.M."/>
            <person name="Fuller R.C."/>
        </authorList>
    </citation>
    <scope>NUCLEOTIDE SEQUENCE [LARGE SCALE GENOMIC DNA]</scope>
    <source>
        <strain evidence="2">EspeVRDwgs_2016</strain>
        <tissue evidence="2">Muscle</tissue>
    </source>
</reference>
<proteinExistence type="predicted"/>
<name>A0A5J5CQQ9_9PERO</name>
<evidence type="ECO:0000313" key="2">
    <source>
        <dbReference type="EMBL" id="KAA8582975.1"/>
    </source>
</evidence>